<organism evidence="1 2">
    <name type="scientific">Vararia minispora EC-137</name>
    <dbReference type="NCBI Taxonomy" id="1314806"/>
    <lineage>
        <taxon>Eukaryota</taxon>
        <taxon>Fungi</taxon>
        <taxon>Dikarya</taxon>
        <taxon>Basidiomycota</taxon>
        <taxon>Agaricomycotina</taxon>
        <taxon>Agaricomycetes</taxon>
        <taxon>Russulales</taxon>
        <taxon>Lachnocladiaceae</taxon>
        <taxon>Vararia</taxon>
    </lineage>
</organism>
<comment type="caution">
    <text evidence="1">The sequence shown here is derived from an EMBL/GenBank/DDBJ whole genome shotgun (WGS) entry which is preliminary data.</text>
</comment>
<keyword evidence="2" id="KW-1185">Reference proteome</keyword>
<evidence type="ECO:0000313" key="1">
    <source>
        <dbReference type="EMBL" id="KAI0033533.1"/>
    </source>
</evidence>
<gene>
    <name evidence="1" type="ORF">K488DRAFT_12409</name>
</gene>
<reference evidence="1" key="2">
    <citation type="journal article" date="2022" name="New Phytol.">
        <title>Evolutionary transition to the ectomycorrhizal habit in the genomes of a hyperdiverse lineage of mushroom-forming fungi.</title>
        <authorList>
            <person name="Looney B."/>
            <person name="Miyauchi S."/>
            <person name="Morin E."/>
            <person name="Drula E."/>
            <person name="Courty P.E."/>
            <person name="Kohler A."/>
            <person name="Kuo A."/>
            <person name="LaButti K."/>
            <person name="Pangilinan J."/>
            <person name="Lipzen A."/>
            <person name="Riley R."/>
            <person name="Andreopoulos W."/>
            <person name="He G."/>
            <person name="Johnson J."/>
            <person name="Nolan M."/>
            <person name="Tritt A."/>
            <person name="Barry K.W."/>
            <person name="Grigoriev I.V."/>
            <person name="Nagy L.G."/>
            <person name="Hibbett D."/>
            <person name="Henrissat B."/>
            <person name="Matheny P.B."/>
            <person name="Labbe J."/>
            <person name="Martin F.M."/>
        </authorList>
    </citation>
    <scope>NUCLEOTIDE SEQUENCE</scope>
    <source>
        <strain evidence="1">EC-137</strain>
    </source>
</reference>
<reference evidence="1" key="1">
    <citation type="submission" date="2021-02" db="EMBL/GenBank/DDBJ databases">
        <authorList>
            <consortium name="DOE Joint Genome Institute"/>
            <person name="Ahrendt S."/>
            <person name="Looney B.P."/>
            <person name="Miyauchi S."/>
            <person name="Morin E."/>
            <person name="Drula E."/>
            <person name="Courty P.E."/>
            <person name="Chicoki N."/>
            <person name="Fauchery L."/>
            <person name="Kohler A."/>
            <person name="Kuo A."/>
            <person name="Labutti K."/>
            <person name="Pangilinan J."/>
            <person name="Lipzen A."/>
            <person name="Riley R."/>
            <person name="Andreopoulos W."/>
            <person name="He G."/>
            <person name="Johnson J."/>
            <person name="Barry K.W."/>
            <person name="Grigoriev I.V."/>
            <person name="Nagy L."/>
            <person name="Hibbett D."/>
            <person name="Henrissat B."/>
            <person name="Matheny P.B."/>
            <person name="Labbe J."/>
            <person name="Martin F."/>
        </authorList>
    </citation>
    <scope>NUCLEOTIDE SEQUENCE</scope>
    <source>
        <strain evidence="1">EC-137</strain>
    </source>
</reference>
<name>A0ACB8QPW8_9AGAM</name>
<protein>
    <submittedName>
        <fullName evidence="1">Uncharacterized protein</fullName>
    </submittedName>
</protein>
<dbReference type="EMBL" id="MU273517">
    <property type="protein sequence ID" value="KAI0033533.1"/>
    <property type="molecule type" value="Genomic_DNA"/>
</dbReference>
<dbReference type="Proteomes" id="UP000814128">
    <property type="component" value="Unassembled WGS sequence"/>
</dbReference>
<feature type="non-terminal residue" evidence="1">
    <location>
        <position position="233"/>
    </location>
</feature>
<sequence>YFITGRPLVYPRVACGRSTFGYIAHEEERKYVVWLKDTLRRSGHDLDIDTEGEIYRILHKVDVCHIPKLVYAGDVYSATNATESSSPRTTVTREYLEGSWVCSSAGVGHHAHYRHVVLGLGRPLTTFKCPKEVVAAALHSLSAHEDAFTRAKILHRDISVGNILITLDGQNGLLIDWELTLSLDRKARTTRKWTTGTWQFMSIRLLQRFTHSHDASDDMESFFWVIIFVFMRY</sequence>
<feature type="non-terminal residue" evidence="1">
    <location>
        <position position="1"/>
    </location>
</feature>
<evidence type="ECO:0000313" key="2">
    <source>
        <dbReference type="Proteomes" id="UP000814128"/>
    </source>
</evidence>
<proteinExistence type="predicted"/>
<accession>A0ACB8QPW8</accession>